<dbReference type="PROSITE" id="PS01081">
    <property type="entry name" value="HTH_TETR_1"/>
    <property type="match status" value="1"/>
</dbReference>
<dbReference type="InterPro" id="IPR023772">
    <property type="entry name" value="DNA-bd_HTH_TetR-type_CS"/>
</dbReference>
<dbReference type="PRINTS" id="PR00455">
    <property type="entry name" value="HTHTETR"/>
</dbReference>
<evidence type="ECO:0000313" key="7">
    <source>
        <dbReference type="Proteomes" id="UP001558534"/>
    </source>
</evidence>
<dbReference type="EMBL" id="JBFRHK010000011">
    <property type="protein sequence ID" value="MEX3746773.1"/>
    <property type="molecule type" value="Genomic_DNA"/>
</dbReference>
<dbReference type="RefSeq" id="WP_368637364.1">
    <property type="nucleotide sequence ID" value="NZ_JBFRHK010000011.1"/>
</dbReference>
<evidence type="ECO:0000256" key="1">
    <source>
        <dbReference type="ARBA" id="ARBA00023015"/>
    </source>
</evidence>
<dbReference type="PANTHER" id="PTHR47506:SF1">
    <property type="entry name" value="HTH-TYPE TRANSCRIPTIONAL REGULATOR YJDC"/>
    <property type="match status" value="1"/>
</dbReference>
<keyword evidence="1" id="KW-0805">Transcription regulation</keyword>
<evidence type="ECO:0000256" key="2">
    <source>
        <dbReference type="ARBA" id="ARBA00023125"/>
    </source>
</evidence>
<evidence type="ECO:0000256" key="4">
    <source>
        <dbReference type="PROSITE-ProRule" id="PRU00335"/>
    </source>
</evidence>
<dbReference type="InterPro" id="IPR001647">
    <property type="entry name" value="HTH_TetR"/>
</dbReference>
<evidence type="ECO:0000313" key="6">
    <source>
        <dbReference type="EMBL" id="MEX3746773.1"/>
    </source>
</evidence>
<comment type="caution">
    <text evidence="6">The sequence shown here is derived from an EMBL/GenBank/DDBJ whole genome shotgun (WGS) entry which is preliminary data.</text>
</comment>
<dbReference type="Gene3D" id="1.10.357.10">
    <property type="entry name" value="Tetracycline Repressor, domain 2"/>
    <property type="match status" value="1"/>
</dbReference>
<protein>
    <submittedName>
        <fullName evidence="6">TetR/AcrR family transcriptional regulator</fullName>
    </submittedName>
</protein>
<feature type="DNA-binding region" description="H-T-H motif" evidence="4">
    <location>
        <begin position="32"/>
        <end position="51"/>
    </location>
</feature>
<dbReference type="Proteomes" id="UP001558534">
    <property type="component" value="Unassembled WGS sequence"/>
</dbReference>
<dbReference type="PANTHER" id="PTHR47506">
    <property type="entry name" value="TRANSCRIPTIONAL REGULATORY PROTEIN"/>
    <property type="match status" value="1"/>
</dbReference>
<dbReference type="SUPFAM" id="SSF48498">
    <property type="entry name" value="Tetracyclin repressor-like, C-terminal domain"/>
    <property type="match status" value="1"/>
</dbReference>
<dbReference type="Pfam" id="PF16925">
    <property type="entry name" value="TetR_C_13"/>
    <property type="match status" value="1"/>
</dbReference>
<reference evidence="6 7" key="1">
    <citation type="submission" date="2024-07" db="EMBL/GenBank/DDBJ databases">
        <title>Characterization of a bacterium isolated from hydrolysated instant sea cucumber by whole-genome sequencing and metabolomics.</title>
        <authorList>
            <person name="Luo X."/>
            <person name="Zhang Z."/>
            <person name="Zheng Z."/>
            <person name="Zhang W."/>
            <person name="Ming T."/>
            <person name="Jiao L."/>
            <person name="Su X."/>
            <person name="Kong F."/>
            <person name="Xu J."/>
        </authorList>
    </citation>
    <scope>NUCLEOTIDE SEQUENCE [LARGE SCALE GENOMIC DNA]</scope>
    <source>
        <strain evidence="6 7">XL-2024</strain>
    </source>
</reference>
<dbReference type="Pfam" id="PF00440">
    <property type="entry name" value="TetR_N"/>
    <property type="match status" value="1"/>
</dbReference>
<evidence type="ECO:0000259" key="5">
    <source>
        <dbReference type="PROSITE" id="PS50977"/>
    </source>
</evidence>
<gene>
    <name evidence="6" type="ORF">AB1300_16755</name>
</gene>
<sequence>MNKRGRPREFEYSSIVDVAMKTFWKRGYEGCSTQDLCNDTGLGKGSLYNAFGSKHELYEQVLERYHETGIREQMKLLDAPILVKERLSNFFQWALKEDFENCDQKGCLLINAGVERAQNDSAVQEIFSRHVELLRQAIEKVMEEGLQTGEFSKKQTAEELASLFLSSYYGFRVLNVSMQNRMLSEQIMKGTLESIFGA</sequence>
<dbReference type="PROSITE" id="PS50977">
    <property type="entry name" value="HTH_TETR_2"/>
    <property type="match status" value="1"/>
</dbReference>
<dbReference type="InterPro" id="IPR036271">
    <property type="entry name" value="Tet_transcr_reg_TetR-rel_C_sf"/>
</dbReference>
<feature type="domain" description="HTH tetR-type" evidence="5">
    <location>
        <begin position="9"/>
        <end position="69"/>
    </location>
</feature>
<evidence type="ECO:0000256" key="3">
    <source>
        <dbReference type="ARBA" id="ARBA00023163"/>
    </source>
</evidence>
<keyword evidence="7" id="KW-1185">Reference proteome</keyword>
<proteinExistence type="predicted"/>
<accession>A0ABV3W0S5</accession>
<dbReference type="SUPFAM" id="SSF46689">
    <property type="entry name" value="Homeodomain-like"/>
    <property type="match status" value="1"/>
</dbReference>
<dbReference type="Gene3D" id="1.10.10.60">
    <property type="entry name" value="Homeodomain-like"/>
    <property type="match status" value="1"/>
</dbReference>
<dbReference type="InterPro" id="IPR011075">
    <property type="entry name" value="TetR_C"/>
</dbReference>
<name>A0ABV3W0S5_9BACI</name>
<keyword evidence="2 4" id="KW-0238">DNA-binding</keyword>
<keyword evidence="3" id="KW-0804">Transcription</keyword>
<organism evidence="6 7">
    <name type="scientific">Lysinibacillus xylanilyticus</name>
    <dbReference type="NCBI Taxonomy" id="582475"/>
    <lineage>
        <taxon>Bacteria</taxon>
        <taxon>Bacillati</taxon>
        <taxon>Bacillota</taxon>
        <taxon>Bacilli</taxon>
        <taxon>Bacillales</taxon>
        <taxon>Bacillaceae</taxon>
        <taxon>Lysinibacillus</taxon>
    </lineage>
</organism>
<dbReference type="InterPro" id="IPR009057">
    <property type="entry name" value="Homeodomain-like_sf"/>
</dbReference>